<proteinExistence type="inferred from homology"/>
<feature type="transmembrane region" description="Helical" evidence="10">
    <location>
        <begin position="92"/>
        <end position="110"/>
    </location>
</feature>
<feature type="transmembrane region" description="Helical" evidence="10">
    <location>
        <begin position="158"/>
        <end position="175"/>
    </location>
</feature>
<dbReference type="GO" id="GO:0016787">
    <property type="term" value="F:hydrolase activity"/>
    <property type="evidence" value="ECO:0007669"/>
    <property type="project" value="UniProtKB-KW"/>
</dbReference>
<dbReference type="SFLD" id="SFLDG00002">
    <property type="entry name" value="C1.7:_P-type_atpase_like"/>
    <property type="match status" value="1"/>
</dbReference>
<keyword evidence="10" id="KW-1003">Cell membrane</keyword>
<dbReference type="InterPro" id="IPR001757">
    <property type="entry name" value="P_typ_ATPase"/>
</dbReference>
<dbReference type="Gene3D" id="3.40.50.1000">
    <property type="entry name" value="HAD superfamily/HAD-like"/>
    <property type="match status" value="1"/>
</dbReference>
<evidence type="ECO:0000313" key="13">
    <source>
        <dbReference type="EMBL" id="QDB77988.1"/>
    </source>
</evidence>
<reference evidence="13 14" key="1">
    <citation type="submission" date="2019-05" db="EMBL/GenBank/DDBJ databases">
        <title>Georgenia *** sp. nov., and Georgenia *** sp. nov., isolated from the intestinal contents of plateau pika (Ochotona curzoniae) in the Qinghai-Tibet plateau of China.</title>
        <authorList>
            <person name="Tian Z."/>
        </authorList>
    </citation>
    <scope>NUCLEOTIDE SEQUENCE [LARGE SCALE GENOMIC DNA]</scope>
    <source>
        <strain evidence="13 14">Z294</strain>
    </source>
</reference>
<keyword evidence="5 10" id="KW-0547">Nucleotide-binding</keyword>
<evidence type="ECO:0000256" key="4">
    <source>
        <dbReference type="ARBA" id="ARBA00022723"/>
    </source>
</evidence>
<dbReference type="NCBIfam" id="TIGR01511">
    <property type="entry name" value="ATPase-IB1_Cu"/>
    <property type="match status" value="1"/>
</dbReference>
<dbReference type="InterPro" id="IPR008250">
    <property type="entry name" value="ATPase_P-typ_transduc_dom_A_sf"/>
</dbReference>
<keyword evidence="3 10" id="KW-0812">Transmembrane</keyword>
<protein>
    <submittedName>
        <fullName evidence="13">Cadmium-translocating P-type ATPase</fullName>
        <ecNumber evidence="13">3.6.3.3</ecNumber>
    </submittedName>
</protein>
<dbReference type="PRINTS" id="PR00943">
    <property type="entry name" value="CUATPASE"/>
</dbReference>
<keyword evidence="4 10" id="KW-0479">Metal-binding</keyword>
<evidence type="ECO:0000256" key="8">
    <source>
        <dbReference type="ARBA" id="ARBA00022989"/>
    </source>
</evidence>
<sequence length="713" mass="73442">MSVTHGDHDDHRGEVLGAPTAHAAVGTAPHDHGAHEGDGGHEGPSGHEGHSGHGDHVAQFRRLFWIMLVLAVPTTLLSGSFAMVLGYRLPDVPGLTWVSPVLGTVVYLWGGRPFLTGAVADVRRRQPGMMLLIGLAITVAFLSSWAATLGVVDPSLEFWWELALLVVIMLLGHWVEMRSLARTSSALDSLAALLPDEAERVNGEGTVVVAPADLAVGDVVLVRPGGRVPADGTVLDGAADVDESMITGESVPVRRGQGDRVVAGTVATDSGLRVRVDAVGEGTTLAGIQRLVRAAQSSASRAQRLADRAAGWLFWYAVGVAALTAVAWLAWGTPQTALTRVITVLVIACPHALGLAIPLVVSIATERAARGGVLVTDRLALERMRTVDTVLLDKTGTLTTGEPALAAVRATPGVGEEEVLALAAAVEAPSEHPLARAVVRAAAGRGLTVPDAGAFRSTPGVGVSAVVGGARVAVGGPALLAEHDARPLPADRSDEGRTVLHVLRDGEPIGVLTLADAVRPESRQAVAGLRALGIEVAMITGDAEPVARTVAAELGIDRVLAGVRPERKNEEVAALQREGRTVAMVGDGVNDAPALAQADVGIAIGAGTDVAIGSAGVVLASDDPRSVLSVIHLSRAAYRKMTQNLWWAAGYNLAAVPLAAGVLAPVGFVMPMAAGAVLMSLSTVVVAANAQLLRRLDLSPEASMRALGVAGDR</sequence>
<feature type="transmembrane region" description="Helical" evidence="10">
    <location>
        <begin position="672"/>
        <end position="693"/>
    </location>
</feature>
<dbReference type="NCBIfam" id="TIGR01512">
    <property type="entry name" value="ATPase-IB2_Cd"/>
    <property type="match status" value="1"/>
</dbReference>
<dbReference type="SFLD" id="SFLDF00027">
    <property type="entry name" value="p-type_atpase"/>
    <property type="match status" value="1"/>
</dbReference>
<dbReference type="InterPro" id="IPR023298">
    <property type="entry name" value="ATPase_P-typ_TM_dom_sf"/>
</dbReference>
<dbReference type="SUPFAM" id="SSF81653">
    <property type="entry name" value="Calcium ATPase, transduction domain A"/>
    <property type="match status" value="1"/>
</dbReference>
<organism evidence="13 14">
    <name type="scientific">Georgenia wutianyii</name>
    <dbReference type="NCBI Taxonomy" id="2585135"/>
    <lineage>
        <taxon>Bacteria</taxon>
        <taxon>Bacillati</taxon>
        <taxon>Actinomycetota</taxon>
        <taxon>Actinomycetes</taxon>
        <taxon>Micrococcales</taxon>
        <taxon>Bogoriellaceae</taxon>
        <taxon>Georgenia</taxon>
    </lineage>
</organism>
<dbReference type="PANTHER" id="PTHR43520:SF8">
    <property type="entry name" value="P-TYPE CU(+) TRANSPORTER"/>
    <property type="match status" value="1"/>
</dbReference>
<feature type="region of interest" description="Disordered" evidence="11">
    <location>
        <begin position="24"/>
        <end position="53"/>
    </location>
</feature>
<evidence type="ECO:0000256" key="7">
    <source>
        <dbReference type="ARBA" id="ARBA00022967"/>
    </source>
</evidence>
<dbReference type="InterPro" id="IPR059000">
    <property type="entry name" value="ATPase_P-type_domA"/>
</dbReference>
<evidence type="ECO:0000256" key="2">
    <source>
        <dbReference type="ARBA" id="ARBA00006024"/>
    </source>
</evidence>
<keyword evidence="9 10" id="KW-0472">Membrane</keyword>
<evidence type="ECO:0000256" key="9">
    <source>
        <dbReference type="ARBA" id="ARBA00023136"/>
    </source>
</evidence>
<dbReference type="Pfam" id="PF00702">
    <property type="entry name" value="Hydrolase"/>
    <property type="match status" value="1"/>
</dbReference>
<feature type="transmembrane region" description="Helical" evidence="10">
    <location>
        <begin position="645"/>
        <end position="666"/>
    </location>
</feature>
<name>A0ABX5VIW7_9MICO</name>
<feature type="transmembrane region" description="Helical" evidence="10">
    <location>
        <begin position="337"/>
        <end position="361"/>
    </location>
</feature>
<evidence type="ECO:0000259" key="12">
    <source>
        <dbReference type="Pfam" id="PF00122"/>
    </source>
</evidence>
<feature type="transmembrane region" description="Helical" evidence="10">
    <location>
        <begin position="310"/>
        <end position="331"/>
    </location>
</feature>
<dbReference type="RefSeq" id="WP_139947334.1">
    <property type="nucleotide sequence ID" value="NZ_CP040899.1"/>
</dbReference>
<dbReference type="Pfam" id="PF00122">
    <property type="entry name" value="E1-E2_ATPase"/>
    <property type="match status" value="1"/>
</dbReference>
<dbReference type="InterPro" id="IPR018303">
    <property type="entry name" value="ATPase_P-typ_P_site"/>
</dbReference>
<evidence type="ECO:0000256" key="3">
    <source>
        <dbReference type="ARBA" id="ARBA00022692"/>
    </source>
</evidence>
<feature type="transmembrane region" description="Helical" evidence="10">
    <location>
        <begin position="131"/>
        <end position="152"/>
    </location>
</feature>
<feature type="domain" description="P-type ATPase A" evidence="12">
    <location>
        <begin position="193"/>
        <end position="292"/>
    </location>
</feature>
<dbReference type="PRINTS" id="PR00119">
    <property type="entry name" value="CATATPASE"/>
</dbReference>
<dbReference type="InterPro" id="IPR023214">
    <property type="entry name" value="HAD_sf"/>
</dbReference>
<evidence type="ECO:0000256" key="1">
    <source>
        <dbReference type="ARBA" id="ARBA00004651"/>
    </source>
</evidence>
<accession>A0ABX5VIW7</accession>
<keyword evidence="6 10" id="KW-0067">ATP-binding</keyword>
<evidence type="ECO:0000256" key="5">
    <source>
        <dbReference type="ARBA" id="ARBA00022741"/>
    </source>
</evidence>
<keyword evidence="8 10" id="KW-1133">Transmembrane helix</keyword>
<evidence type="ECO:0000256" key="10">
    <source>
        <dbReference type="RuleBase" id="RU362081"/>
    </source>
</evidence>
<feature type="transmembrane region" description="Helical" evidence="10">
    <location>
        <begin position="63"/>
        <end position="86"/>
    </location>
</feature>
<feature type="compositionally biased region" description="Basic and acidic residues" evidence="11">
    <location>
        <begin position="29"/>
        <end position="53"/>
    </location>
</feature>
<dbReference type="InterPro" id="IPR036412">
    <property type="entry name" value="HAD-like_sf"/>
</dbReference>
<dbReference type="Proteomes" id="UP000313948">
    <property type="component" value="Chromosome"/>
</dbReference>
<dbReference type="EC" id="3.6.3.3" evidence="13"/>
<dbReference type="SFLD" id="SFLDS00003">
    <property type="entry name" value="Haloacid_Dehalogenase"/>
    <property type="match status" value="1"/>
</dbReference>
<dbReference type="InterPro" id="IPR044492">
    <property type="entry name" value="P_typ_ATPase_HD_dom"/>
</dbReference>
<dbReference type="Gene3D" id="3.40.1110.10">
    <property type="entry name" value="Calcium-transporting ATPase, cytoplasmic domain N"/>
    <property type="match status" value="1"/>
</dbReference>
<keyword evidence="14" id="KW-1185">Reference proteome</keyword>
<dbReference type="InterPro" id="IPR027256">
    <property type="entry name" value="P-typ_ATPase_IB"/>
</dbReference>
<dbReference type="SUPFAM" id="SSF81665">
    <property type="entry name" value="Calcium ATPase, transmembrane domain M"/>
    <property type="match status" value="1"/>
</dbReference>
<dbReference type="NCBIfam" id="TIGR01494">
    <property type="entry name" value="ATPase_P-type"/>
    <property type="match status" value="1"/>
</dbReference>
<evidence type="ECO:0000256" key="11">
    <source>
        <dbReference type="SAM" id="MobiDB-lite"/>
    </source>
</evidence>
<gene>
    <name evidence="13" type="primary">cadA</name>
    <name evidence="13" type="ORF">FE251_00160</name>
</gene>
<dbReference type="Gene3D" id="2.70.150.10">
    <property type="entry name" value="Calcium-transporting ATPase, cytoplasmic transduction domain A"/>
    <property type="match status" value="1"/>
</dbReference>
<dbReference type="SUPFAM" id="SSF56784">
    <property type="entry name" value="HAD-like"/>
    <property type="match status" value="1"/>
</dbReference>
<dbReference type="PANTHER" id="PTHR43520">
    <property type="entry name" value="ATP7, ISOFORM B"/>
    <property type="match status" value="1"/>
</dbReference>
<dbReference type="PROSITE" id="PS00154">
    <property type="entry name" value="ATPASE_E1_E2"/>
    <property type="match status" value="1"/>
</dbReference>
<dbReference type="InterPro" id="IPR023299">
    <property type="entry name" value="ATPase_P-typ_cyto_dom_N"/>
</dbReference>
<comment type="subcellular location">
    <subcellularLocation>
        <location evidence="1">Cell membrane</location>
        <topology evidence="1">Multi-pass membrane protein</topology>
    </subcellularLocation>
</comment>
<comment type="similarity">
    <text evidence="2 10">Belongs to the cation transport ATPase (P-type) (TC 3.A.3) family. Type IB subfamily.</text>
</comment>
<evidence type="ECO:0000256" key="6">
    <source>
        <dbReference type="ARBA" id="ARBA00022840"/>
    </source>
</evidence>
<keyword evidence="7" id="KW-1278">Translocase</keyword>
<dbReference type="NCBIfam" id="TIGR01525">
    <property type="entry name" value="ATPase-IB_hvy"/>
    <property type="match status" value="1"/>
</dbReference>
<evidence type="ECO:0000313" key="14">
    <source>
        <dbReference type="Proteomes" id="UP000313948"/>
    </source>
</evidence>
<keyword evidence="13" id="KW-0378">Hydrolase</keyword>
<dbReference type="EMBL" id="CP040899">
    <property type="protein sequence ID" value="QDB77988.1"/>
    <property type="molecule type" value="Genomic_DNA"/>
</dbReference>